<dbReference type="InterPro" id="IPR002110">
    <property type="entry name" value="Ankyrin_rpt"/>
</dbReference>
<keyword evidence="2 9" id="KW-0812">Transmembrane</keyword>
<dbReference type="Pfam" id="PF12796">
    <property type="entry name" value="Ank_2"/>
    <property type="match status" value="2"/>
</dbReference>
<feature type="transmembrane region" description="Helical" evidence="9">
    <location>
        <begin position="427"/>
        <end position="445"/>
    </location>
</feature>
<dbReference type="PANTHER" id="PTHR24186:SF56">
    <property type="entry name" value="PGG DOMAIN-CONTAINING PROTEIN"/>
    <property type="match status" value="1"/>
</dbReference>
<evidence type="ECO:0000313" key="11">
    <source>
        <dbReference type="EMBL" id="KAL3720030.1"/>
    </source>
</evidence>
<evidence type="ECO:0000256" key="5">
    <source>
        <dbReference type="ARBA" id="ARBA00023043"/>
    </source>
</evidence>
<dbReference type="InterPro" id="IPR036770">
    <property type="entry name" value="Ankyrin_rpt-contain_sf"/>
</dbReference>
<keyword evidence="3" id="KW-0677">Repeat</keyword>
<keyword evidence="5 7" id="KW-0040">ANK repeat</keyword>
<accession>A0ABD3J3L0</accession>
<evidence type="ECO:0000256" key="7">
    <source>
        <dbReference type="PROSITE-ProRule" id="PRU00023"/>
    </source>
</evidence>
<dbReference type="GO" id="GO:0016020">
    <property type="term" value="C:membrane"/>
    <property type="evidence" value="ECO:0007669"/>
    <property type="project" value="UniProtKB-SubCell"/>
</dbReference>
<evidence type="ECO:0000256" key="4">
    <source>
        <dbReference type="ARBA" id="ARBA00022989"/>
    </source>
</evidence>
<feature type="repeat" description="ANK" evidence="7">
    <location>
        <begin position="35"/>
        <end position="57"/>
    </location>
</feature>
<dbReference type="PANTHER" id="PTHR24186">
    <property type="entry name" value="PROTEIN PHOSPHATASE 1 REGULATORY SUBUNIT"/>
    <property type="match status" value="1"/>
</dbReference>
<dbReference type="PROSITE" id="PS50297">
    <property type="entry name" value="ANK_REP_REGION"/>
    <property type="match status" value="2"/>
</dbReference>
<dbReference type="SUPFAM" id="SSF48403">
    <property type="entry name" value="Ankyrin repeat"/>
    <property type="match status" value="1"/>
</dbReference>
<dbReference type="InterPro" id="IPR026961">
    <property type="entry name" value="PGG_dom"/>
</dbReference>
<evidence type="ECO:0000256" key="8">
    <source>
        <dbReference type="SAM" id="MobiDB-lite"/>
    </source>
</evidence>
<dbReference type="Proteomes" id="UP001634007">
    <property type="component" value="Unassembled WGS sequence"/>
</dbReference>
<keyword evidence="4 9" id="KW-1133">Transmembrane helix</keyword>
<feature type="compositionally biased region" description="Low complexity" evidence="8">
    <location>
        <begin position="342"/>
        <end position="354"/>
    </location>
</feature>
<comment type="caution">
    <text evidence="11">The sequence shown here is derived from an EMBL/GenBank/DDBJ whole genome shotgun (WGS) entry which is preliminary data.</text>
</comment>
<comment type="subcellular location">
    <subcellularLocation>
        <location evidence="1">Membrane</location>
        <topology evidence="1">Multi-pass membrane protein</topology>
    </subcellularLocation>
</comment>
<dbReference type="PROSITE" id="PS50088">
    <property type="entry name" value="ANK_REPEAT"/>
    <property type="match status" value="2"/>
</dbReference>
<evidence type="ECO:0000313" key="12">
    <source>
        <dbReference type="Proteomes" id="UP001634007"/>
    </source>
</evidence>
<evidence type="ECO:0000256" key="3">
    <source>
        <dbReference type="ARBA" id="ARBA00022737"/>
    </source>
</evidence>
<feature type="transmembrane region" description="Helical" evidence="9">
    <location>
        <begin position="372"/>
        <end position="393"/>
    </location>
</feature>
<feature type="repeat" description="ANK" evidence="7">
    <location>
        <begin position="69"/>
        <end position="101"/>
    </location>
</feature>
<reference evidence="11 12" key="1">
    <citation type="submission" date="2024-11" db="EMBL/GenBank/DDBJ databases">
        <title>Chromosome-level genome assembly of Eucalyptus globulus Labill. provides insights into its genome evolution.</title>
        <authorList>
            <person name="Li X."/>
        </authorList>
    </citation>
    <scope>NUCLEOTIDE SEQUENCE [LARGE SCALE GENOMIC DNA]</scope>
    <source>
        <strain evidence="11">CL2024</strain>
        <tissue evidence="11">Fresh tender leaves</tissue>
    </source>
</reference>
<evidence type="ECO:0000256" key="9">
    <source>
        <dbReference type="SAM" id="Phobius"/>
    </source>
</evidence>
<feature type="domain" description="PGG" evidence="10">
    <location>
        <begin position="309"/>
        <end position="408"/>
    </location>
</feature>
<sequence>MDHRLFEASYTGNVDQLYSLVKENVLILNTASLVEGDNPLHVASMAGHVNFVREVLKLRTEFAGELNQDGFSPLHIAAARGDVDIVRELLKAGNHLCLVKGREERIPLHYTAIKGRSEVLKELVSACPDSVEEVTAQREGVLHLAVKNSQFEALKLLVQQLKRFNKEQVLNCRDGQGNQILHLAMARKQYEVIKFLLSGEAVDKNLIEVNARNEAGLTPLDILLLINNEAGDAEIAEILTRSGATRPMGFPSVVMATEDPEPRIHQSPSHHQSRRTWTDRCISFLKVNNESQWLEYFKYKKERDSPGDLRNALLVVAALITTSTYQAVLQPPGGLWQDDSRSSNSSTGGTNNGTPLHKAGQSVLGTERPVSYILFLIFNTVGFFASIQMIYILTSGFPMQRELRVALIALIATYDTAMGSLTPNTFFNYFFVGLTIVLPFIIALISQSVRK</sequence>
<evidence type="ECO:0000259" key="10">
    <source>
        <dbReference type="Pfam" id="PF13962"/>
    </source>
</evidence>
<evidence type="ECO:0000256" key="6">
    <source>
        <dbReference type="ARBA" id="ARBA00023136"/>
    </source>
</evidence>
<dbReference type="Gene3D" id="1.25.40.20">
    <property type="entry name" value="Ankyrin repeat-containing domain"/>
    <property type="match status" value="1"/>
</dbReference>
<keyword evidence="12" id="KW-1185">Reference proteome</keyword>
<gene>
    <name evidence="11" type="ORF">ACJRO7_004943</name>
</gene>
<dbReference type="EMBL" id="JBJKBG010000010">
    <property type="protein sequence ID" value="KAL3720030.1"/>
    <property type="molecule type" value="Genomic_DNA"/>
</dbReference>
<evidence type="ECO:0000256" key="2">
    <source>
        <dbReference type="ARBA" id="ARBA00022692"/>
    </source>
</evidence>
<organism evidence="11 12">
    <name type="scientific">Eucalyptus globulus</name>
    <name type="common">Tasmanian blue gum</name>
    <dbReference type="NCBI Taxonomy" id="34317"/>
    <lineage>
        <taxon>Eukaryota</taxon>
        <taxon>Viridiplantae</taxon>
        <taxon>Streptophyta</taxon>
        <taxon>Embryophyta</taxon>
        <taxon>Tracheophyta</taxon>
        <taxon>Spermatophyta</taxon>
        <taxon>Magnoliopsida</taxon>
        <taxon>eudicotyledons</taxon>
        <taxon>Gunneridae</taxon>
        <taxon>Pentapetalae</taxon>
        <taxon>rosids</taxon>
        <taxon>malvids</taxon>
        <taxon>Myrtales</taxon>
        <taxon>Myrtaceae</taxon>
        <taxon>Myrtoideae</taxon>
        <taxon>Eucalypteae</taxon>
        <taxon>Eucalyptus</taxon>
    </lineage>
</organism>
<proteinExistence type="predicted"/>
<name>A0ABD3J3L0_EUCGL</name>
<protein>
    <recommendedName>
        <fullName evidence="10">PGG domain-containing protein</fullName>
    </recommendedName>
</protein>
<dbReference type="AlphaFoldDB" id="A0ABD3J3L0"/>
<evidence type="ECO:0000256" key="1">
    <source>
        <dbReference type="ARBA" id="ARBA00004141"/>
    </source>
</evidence>
<feature type="region of interest" description="Disordered" evidence="8">
    <location>
        <begin position="335"/>
        <end position="360"/>
    </location>
</feature>
<dbReference type="SMART" id="SM00248">
    <property type="entry name" value="ANK"/>
    <property type="match status" value="6"/>
</dbReference>
<dbReference type="Pfam" id="PF13962">
    <property type="entry name" value="PGG"/>
    <property type="match status" value="1"/>
</dbReference>
<keyword evidence="6 9" id="KW-0472">Membrane</keyword>